<sequence>MLQRTEELRFWFCRDRGSRSGKRKEKEIVTKVAGHEEVEVPGEGTRVEAMGETWEDVAKGTSKQVHTLLPDVDLSMIGYFKEIVDGKTVDAK</sequence>
<dbReference type="AlphaFoldDB" id="A0AAN9SNS6"/>
<comment type="caution">
    <text evidence="1">The sequence shown here is derived from an EMBL/GenBank/DDBJ whole genome shotgun (WGS) entry which is preliminary data.</text>
</comment>
<organism evidence="1 2">
    <name type="scientific">Psophocarpus tetragonolobus</name>
    <name type="common">Winged bean</name>
    <name type="synonym">Dolichos tetragonolobus</name>
    <dbReference type="NCBI Taxonomy" id="3891"/>
    <lineage>
        <taxon>Eukaryota</taxon>
        <taxon>Viridiplantae</taxon>
        <taxon>Streptophyta</taxon>
        <taxon>Embryophyta</taxon>
        <taxon>Tracheophyta</taxon>
        <taxon>Spermatophyta</taxon>
        <taxon>Magnoliopsida</taxon>
        <taxon>eudicotyledons</taxon>
        <taxon>Gunneridae</taxon>
        <taxon>Pentapetalae</taxon>
        <taxon>rosids</taxon>
        <taxon>fabids</taxon>
        <taxon>Fabales</taxon>
        <taxon>Fabaceae</taxon>
        <taxon>Papilionoideae</taxon>
        <taxon>50 kb inversion clade</taxon>
        <taxon>NPAAA clade</taxon>
        <taxon>indigoferoid/millettioid clade</taxon>
        <taxon>Phaseoleae</taxon>
        <taxon>Psophocarpus</taxon>
    </lineage>
</organism>
<accession>A0AAN9SNS6</accession>
<dbReference type="EMBL" id="JAYMYS010000003">
    <property type="protein sequence ID" value="KAK7401534.1"/>
    <property type="molecule type" value="Genomic_DNA"/>
</dbReference>
<dbReference type="Proteomes" id="UP001386955">
    <property type="component" value="Unassembled WGS sequence"/>
</dbReference>
<gene>
    <name evidence="1" type="ORF">VNO78_13083</name>
</gene>
<proteinExistence type="predicted"/>
<keyword evidence="2" id="KW-1185">Reference proteome</keyword>
<evidence type="ECO:0000313" key="1">
    <source>
        <dbReference type="EMBL" id="KAK7401534.1"/>
    </source>
</evidence>
<protein>
    <submittedName>
        <fullName evidence="1">Uncharacterized protein</fullName>
    </submittedName>
</protein>
<name>A0AAN9SNS6_PSOTE</name>
<evidence type="ECO:0000313" key="2">
    <source>
        <dbReference type="Proteomes" id="UP001386955"/>
    </source>
</evidence>
<reference evidence="1 2" key="1">
    <citation type="submission" date="2024-01" db="EMBL/GenBank/DDBJ databases">
        <title>The genomes of 5 underutilized Papilionoideae crops provide insights into root nodulation and disease resistanc.</title>
        <authorList>
            <person name="Jiang F."/>
        </authorList>
    </citation>
    <scope>NUCLEOTIDE SEQUENCE [LARGE SCALE GENOMIC DNA]</scope>
    <source>
        <strain evidence="1">DUOXIRENSHENG_FW03</strain>
        <tissue evidence="1">Leaves</tissue>
    </source>
</reference>